<dbReference type="EMBL" id="JACIEH010000002">
    <property type="protein sequence ID" value="MBB4099429.1"/>
    <property type="molecule type" value="Genomic_DNA"/>
</dbReference>
<proteinExistence type="predicted"/>
<gene>
    <name evidence="1" type="ORF">GGR46_002993</name>
</gene>
<comment type="caution">
    <text evidence="1">The sequence shown here is derived from an EMBL/GenBank/DDBJ whole genome shotgun (WGS) entry which is preliminary data.</text>
</comment>
<evidence type="ECO:0000313" key="1">
    <source>
        <dbReference type="EMBL" id="MBB4099429.1"/>
    </source>
</evidence>
<dbReference type="AlphaFoldDB" id="A0A7W6NYC0"/>
<keyword evidence="2" id="KW-1185">Reference proteome</keyword>
<dbReference type="SUPFAM" id="SSF88659">
    <property type="entry name" value="Sigma3 and sigma4 domains of RNA polymerase sigma factors"/>
    <property type="match status" value="1"/>
</dbReference>
<dbReference type="Proteomes" id="UP000557392">
    <property type="component" value="Unassembled WGS sequence"/>
</dbReference>
<accession>A0A7W6NYC0</accession>
<sequence>MRERHQTALRMREDGATFQAIGEALGVSPSRANVIYQRALEVQAEVAAGMGVRAIRILRHYRGDLHELAPSPRETLVARARC</sequence>
<name>A0A7W6NYC0_9SPHN</name>
<dbReference type="Gene3D" id="1.10.10.10">
    <property type="entry name" value="Winged helix-like DNA-binding domain superfamily/Winged helix DNA-binding domain"/>
    <property type="match status" value="1"/>
</dbReference>
<dbReference type="InterPro" id="IPR013324">
    <property type="entry name" value="RNA_pol_sigma_r3/r4-like"/>
</dbReference>
<evidence type="ECO:0008006" key="3">
    <source>
        <dbReference type="Google" id="ProtNLM"/>
    </source>
</evidence>
<evidence type="ECO:0000313" key="2">
    <source>
        <dbReference type="Proteomes" id="UP000557392"/>
    </source>
</evidence>
<protein>
    <recommendedName>
        <fullName evidence="3">RNA polymerase sigma-70 region 4 domain-containing protein</fullName>
    </recommendedName>
</protein>
<dbReference type="InterPro" id="IPR036388">
    <property type="entry name" value="WH-like_DNA-bd_sf"/>
</dbReference>
<organism evidence="1 2">
    <name type="scientific">Sphingomonas kyeonggiensis</name>
    <dbReference type="NCBI Taxonomy" id="1268553"/>
    <lineage>
        <taxon>Bacteria</taxon>
        <taxon>Pseudomonadati</taxon>
        <taxon>Pseudomonadota</taxon>
        <taxon>Alphaproteobacteria</taxon>
        <taxon>Sphingomonadales</taxon>
        <taxon>Sphingomonadaceae</taxon>
        <taxon>Sphingomonas</taxon>
    </lineage>
</organism>
<reference evidence="1 2" key="1">
    <citation type="submission" date="2020-08" db="EMBL/GenBank/DDBJ databases">
        <title>Genomic Encyclopedia of Type Strains, Phase IV (KMG-IV): sequencing the most valuable type-strain genomes for metagenomic binning, comparative biology and taxonomic classification.</title>
        <authorList>
            <person name="Goeker M."/>
        </authorList>
    </citation>
    <scope>NUCLEOTIDE SEQUENCE [LARGE SCALE GENOMIC DNA]</scope>
    <source>
        <strain evidence="1 2">DSM 101806</strain>
    </source>
</reference>